<dbReference type="GO" id="GO:0140359">
    <property type="term" value="F:ABC-type transporter activity"/>
    <property type="evidence" value="ECO:0007669"/>
    <property type="project" value="InterPro"/>
</dbReference>
<feature type="compositionally biased region" description="Basic and acidic residues" evidence="11">
    <location>
        <begin position="529"/>
        <end position="542"/>
    </location>
</feature>
<evidence type="ECO:0000256" key="5">
    <source>
        <dbReference type="ARBA" id="ARBA00022741"/>
    </source>
</evidence>
<dbReference type="SUPFAM" id="SSF90123">
    <property type="entry name" value="ABC transporter transmembrane region"/>
    <property type="match status" value="2"/>
</dbReference>
<evidence type="ECO:0008006" key="17">
    <source>
        <dbReference type="Google" id="ProtNLM"/>
    </source>
</evidence>
<keyword evidence="6" id="KW-0067">ATP-binding</keyword>
<dbReference type="FunFam" id="3.40.50.300:FF:000997">
    <property type="entry name" value="Multidrug resistance-associated protein 1"/>
    <property type="match status" value="1"/>
</dbReference>
<evidence type="ECO:0000256" key="4">
    <source>
        <dbReference type="ARBA" id="ARBA00022692"/>
    </source>
</evidence>
<evidence type="ECO:0000313" key="15">
    <source>
        <dbReference type="EMBL" id="PWN96805.1"/>
    </source>
</evidence>
<feature type="compositionally biased region" description="Polar residues" evidence="11">
    <location>
        <begin position="1304"/>
        <end position="1323"/>
    </location>
</feature>
<dbReference type="Pfam" id="PF00005">
    <property type="entry name" value="ABC_tran"/>
    <property type="match status" value="2"/>
</dbReference>
<keyword evidence="10" id="KW-0325">Glycoprotein</keyword>
<keyword evidence="8" id="KW-0843">Virulence</keyword>
<sequence>MPPPPNTSVPMAVGELPSYPPRPWYRRVPFISTEPRAPLSNFANPTISPEAKANILSKLTFSWLNGLLTVGYTRPLAPDDLYCLQDDILAEQYADRLEAAWERQVARANAINAAYAAKHGVAPGKLEQGEKAGSNTPPPRASVWRRLARRAPKAHKPAEPSLVWAMNEVVLWYFWTGGFMKLLADIGTITSPLLLRAITEFVSDSYNSVRVAGAPPAPSIGPGIGLGLGLFFVQLAIVFLNVHSFYRGFGTGIRLRTALIHATYRRALKLSNRARVSGGLGTAKLVSLISADVSRIDYCCQFFHMAWTSLVQIAICLALMIYTLGYSALPGFAFVLLLSPTQSLITKHLFSLRKRSMRWTDARVKAITELMSGIRVIKTFAWEVPYLERIATLRAKELSFLRRRLGWRSANIAVAFAVPTLAAVISFITYSATGHSLTGEAGRIFSALTFFQLLRTPLQFLPVSWNAIADATNAARRVSLVFKGEVAPEGHPVDRHQTEGLLVSDASFEWDSAPPTLKGGKGGAPGVAKDAKQLRQDSEKTASDPAPRPSRLENITMQVPRGSLVAIVGPIGSGKSSLISALAGEMRKTAGSVTLGGSLGLCAQSAWILSSTVRNNIIFGKEYDEARYKRVVRDCCLLPDFAMLPDGDQTVVGEKGVSLSGGQRQRVNIARAVYHDDEVILLDDCFSALDAHVGEAVFRRVILGSMRQKTRILATHALHLLASVDYIYTLDGGRIAEHGTYEALMRNAGSFAQYVDKYGGVQGGAVRMEHLEDVDEADTVDSEATKLNDDKAAHRATDREVDPTVSAPNDAKAQDGLSEGDPEKKKRELVEGSKPKALMQVEERNTGSVSKHTYAQYFGAGNIALLLPLFVLAVIVFQGSTILSPLWLLWWQEQTYGLQQGAYMGGYAAFGIGQAVGLLCMGQVFAFFTYFSSRTLHRRALERVAHAPTSFFDTTPLGRITHRFSKDVDVIDNVIGDAIRTFLGTVVQVIGSIVLIAYLTPYFLIAVGVMVVCYLWTGLYYRTSSRELRRLDAVLRSQMYEHFSESLTGISTIRAYSESKTFLHENARRIDVENRAYWLSMACQRWLSIRLDSFGAFLVLAVAMLTVGTRFTISPGQTGVALSYILSAQSIWSWVIRQSAEIENNMSSVERMVHYANHVETEPPHSVPETDSKLPAAWPAAGEIRFEHVTARHRPDLPVVLDGIDLTIAPGEHVAVCGRTGAGKSTLVTLLLRLMELSGGSIKIDGVDIAGLGLAALRSKISIIPQDALLFSGSLRYNLDPLDERDDATLNDAMRRACLVKGPSESSASSMTVEPQSEESGTAQLTLDTEIEEEGRNLSVGQRALVSMARALARGTQIVVLDEATASVDYSTDAAIQRTLSVDMAARTVLTVAHRMHTILAYDRVCVLDSGRLVEAGPPLELFDRGAADGAFRRMADSSNIGRREIEEAQAKRQQLRAAHRPPPASTLP</sequence>
<evidence type="ECO:0000256" key="3">
    <source>
        <dbReference type="ARBA" id="ARBA00022448"/>
    </source>
</evidence>
<keyword evidence="5" id="KW-0547">Nucleotide-binding</keyword>
<dbReference type="CDD" id="cd18597">
    <property type="entry name" value="ABC_6TM_YOR1_D1_like"/>
    <property type="match status" value="1"/>
</dbReference>
<dbReference type="InterPro" id="IPR011527">
    <property type="entry name" value="ABC1_TM_dom"/>
</dbReference>
<dbReference type="PANTHER" id="PTHR24223">
    <property type="entry name" value="ATP-BINDING CASSETTE SUB-FAMILY C"/>
    <property type="match status" value="1"/>
</dbReference>
<feature type="transmembrane region" description="Helical" evidence="12">
    <location>
        <begin position="863"/>
        <end position="887"/>
    </location>
</feature>
<dbReference type="FunFam" id="1.20.1560.10:FF:000061">
    <property type="entry name" value="ATP-binding cassette transporter YOR1"/>
    <property type="match status" value="1"/>
</dbReference>
<comment type="similarity">
    <text evidence="2">Belongs to the ABC transporter superfamily. ABCC family. Conjugate transporter (TC 3.A.1.208) subfamily.</text>
</comment>
<protein>
    <recommendedName>
        <fullName evidence="17">P-loop containing nucleoside triphosphate hydrolase protein</fullName>
    </recommendedName>
</protein>
<feature type="domain" description="ABC transporter" evidence="13">
    <location>
        <begin position="1184"/>
        <end position="1435"/>
    </location>
</feature>
<evidence type="ECO:0000256" key="6">
    <source>
        <dbReference type="ARBA" id="ARBA00022840"/>
    </source>
</evidence>
<dbReference type="RefSeq" id="XP_025597084.1">
    <property type="nucleotide sequence ID" value="XM_025745775.1"/>
</dbReference>
<feature type="transmembrane region" description="Helical" evidence="12">
    <location>
        <begin position="328"/>
        <end position="350"/>
    </location>
</feature>
<accession>A0A316Z978</accession>
<dbReference type="STRING" id="58919.A0A316Z978"/>
<feature type="region of interest" description="Disordered" evidence="11">
    <location>
        <begin position="1439"/>
        <end position="1469"/>
    </location>
</feature>
<evidence type="ECO:0000259" key="14">
    <source>
        <dbReference type="PROSITE" id="PS50929"/>
    </source>
</evidence>
<dbReference type="FunFam" id="1.20.1560.10:FF:000010">
    <property type="entry name" value="Multidrug resistance-associated ABC transporter"/>
    <property type="match status" value="1"/>
</dbReference>
<keyword evidence="4 12" id="KW-0812">Transmembrane</keyword>
<feature type="transmembrane region" description="Helical" evidence="12">
    <location>
        <begin position="302"/>
        <end position="322"/>
    </location>
</feature>
<dbReference type="PROSITE" id="PS00211">
    <property type="entry name" value="ABC_TRANSPORTER_1"/>
    <property type="match status" value="2"/>
</dbReference>
<dbReference type="Gene3D" id="1.20.1560.10">
    <property type="entry name" value="ABC transporter type 1, transmembrane domain"/>
    <property type="match status" value="2"/>
</dbReference>
<keyword evidence="3" id="KW-0813">Transport</keyword>
<feature type="transmembrane region" description="Helical" evidence="12">
    <location>
        <begin position="1094"/>
        <end position="1113"/>
    </location>
</feature>
<dbReference type="InterPro" id="IPR027417">
    <property type="entry name" value="P-loop_NTPase"/>
</dbReference>
<keyword evidence="7 12" id="KW-1133">Transmembrane helix</keyword>
<name>A0A316Z978_9BASI</name>
<evidence type="ECO:0000313" key="16">
    <source>
        <dbReference type="Proteomes" id="UP000245946"/>
    </source>
</evidence>
<dbReference type="SUPFAM" id="SSF52540">
    <property type="entry name" value="P-loop containing nucleoside triphosphate hydrolases"/>
    <property type="match status" value="2"/>
</dbReference>
<dbReference type="InterPro" id="IPR036640">
    <property type="entry name" value="ABC1_TM_sf"/>
</dbReference>
<evidence type="ECO:0000256" key="7">
    <source>
        <dbReference type="ARBA" id="ARBA00022989"/>
    </source>
</evidence>
<gene>
    <name evidence="15" type="ORF">FA09DRAFT_68246</name>
</gene>
<evidence type="ECO:0000256" key="2">
    <source>
        <dbReference type="ARBA" id="ARBA00009726"/>
    </source>
</evidence>
<feature type="transmembrane region" description="Helical" evidence="12">
    <location>
        <begin position="412"/>
        <end position="432"/>
    </location>
</feature>
<feature type="domain" description="ABC transporter" evidence="13">
    <location>
        <begin position="534"/>
        <end position="757"/>
    </location>
</feature>
<dbReference type="InterPro" id="IPR003439">
    <property type="entry name" value="ABC_transporter-like_ATP-bd"/>
</dbReference>
<dbReference type="OrthoDB" id="6500128at2759"/>
<proteinExistence type="inferred from homology"/>
<dbReference type="GeneID" id="37273319"/>
<dbReference type="PROSITE" id="PS50893">
    <property type="entry name" value="ABC_TRANSPORTER_2"/>
    <property type="match status" value="2"/>
</dbReference>
<keyword evidence="16" id="KW-1185">Reference proteome</keyword>
<dbReference type="FunFam" id="3.40.50.300:FF:000630">
    <property type="entry name" value="ATP-binding cassette (ABC) transporter, putative"/>
    <property type="match status" value="1"/>
</dbReference>
<feature type="transmembrane region" description="Helical" evidence="12">
    <location>
        <begin position="224"/>
        <end position="246"/>
    </location>
</feature>
<dbReference type="InterPro" id="IPR050173">
    <property type="entry name" value="ABC_transporter_C-like"/>
</dbReference>
<comment type="subcellular location">
    <subcellularLocation>
        <location evidence="1">Membrane</location>
        <topology evidence="1">Multi-pass membrane protein</topology>
    </subcellularLocation>
</comment>
<dbReference type="CDD" id="cd03244">
    <property type="entry name" value="ABCC_MRP_domain2"/>
    <property type="match status" value="1"/>
</dbReference>
<evidence type="ECO:0000256" key="10">
    <source>
        <dbReference type="ARBA" id="ARBA00023180"/>
    </source>
</evidence>
<feature type="region of interest" description="Disordered" evidence="11">
    <location>
        <begin position="775"/>
        <end position="837"/>
    </location>
</feature>
<evidence type="ECO:0000256" key="1">
    <source>
        <dbReference type="ARBA" id="ARBA00004141"/>
    </source>
</evidence>
<evidence type="ECO:0000256" key="12">
    <source>
        <dbReference type="SAM" id="Phobius"/>
    </source>
</evidence>
<feature type="transmembrane region" description="Helical" evidence="12">
    <location>
        <begin position="907"/>
        <end position="931"/>
    </location>
</feature>
<feature type="compositionally biased region" description="Basic and acidic residues" evidence="11">
    <location>
        <begin position="1439"/>
        <end position="1451"/>
    </location>
</feature>
<dbReference type="PANTHER" id="PTHR24223:SF456">
    <property type="entry name" value="MULTIDRUG RESISTANCE-ASSOCIATED PROTEIN LETHAL(2)03659"/>
    <property type="match status" value="1"/>
</dbReference>
<dbReference type="InterPro" id="IPR017871">
    <property type="entry name" value="ABC_transporter-like_CS"/>
</dbReference>
<dbReference type="Pfam" id="PF00664">
    <property type="entry name" value="ABC_membrane"/>
    <property type="match status" value="2"/>
</dbReference>
<evidence type="ECO:0000259" key="13">
    <source>
        <dbReference type="PROSITE" id="PS50893"/>
    </source>
</evidence>
<dbReference type="InterPro" id="IPR003593">
    <property type="entry name" value="AAA+_ATPase"/>
</dbReference>
<dbReference type="GO" id="GO:0005524">
    <property type="term" value="F:ATP binding"/>
    <property type="evidence" value="ECO:0007669"/>
    <property type="project" value="UniProtKB-KW"/>
</dbReference>
<feature type="domain" description="ABC transmembrane type-1" evidence="14">
    <location>
        <begin position="175"/>
        <end position="470"/>
    </location>
</feature>
<feature type="region of interest" description="Disordered" evidence="11">
    <location>
        <begin position="514"/>
        <end position="552"/>
    </location>
</feature>
<reference evidence="15 16" key="1">
    <citation type="journal article" date="2018" name="Mol. Biol. Evol.">
        <title>Broad Genomic Sampling Reveals a Smut Pathogenic Ancestry of the Fungal Clade Ustilaginomycotina.</title>
        <authorList>
            <person name="Kijpornyongpan T."/>
            <person name="Mondo S.J."/>
            <person name="Barry K."/>
            <person name="Sandor L."/>
            <person name="Lee J."/>
            <person name="Lipzen A."/>
            <person name="Pangilinan J."/>
            <person name="LaButti K."/>
            <person name="Hainaut M."/>
            <person name="Henrissat B."/>
            <person name="Grigoriev I.V."/>
            <person name="Spatafora J.W."/>
            <person name="Aime M.C."/>
        </authorList>
    </citation>
    <scope>NUCLEOTIDE SEQUENCE [LARGE SCALE GENOMIC DNA]</scope>
    <source>
        <strain evidence="15 16">MCA 4186</strain>
    </source>
</reference>
<dbReference type="EMBL" id="KZ819297">
    <property type="protein sequence ID" value="PWN96805.1"/>
    <property type="molecule type" value="Genomic_DNA"/>
</dbReference>
<feature type="compositionally biased region" description="Basic and acidic residues" evidence="11">
    <location>
        <begin position="783"/>
        <end position="802"/>
    </location>
</feature>
<evidence type="ECO:0000256" key="8">
    <source>
        <dbReference type="ARBA" id="ARBA00023026"/>
    </source>
</evidence>
<dbReference type="Gene3D" id="3.40.50.300">
    <property type="entry name" value="P-loop containing nucleotide triphosphate hydrolases"/>
    <property type="match status" value="2"/>
</dbReference>
<evidence type="ECO:0000256" key="11">
    <source>
        <dbReference type="SAM" id="MobiDB-lite"/>
    </source>
</evidence>
<feature type="domain" description="ABC transmembrane type-1" evidence="14">
    <location>
        <begin position="869"/>
        <end position="1144"/>
    </location>
</feature>
<dbReference type="CDD" id="cd18606">
    <property type="entry name" value="ABC_6TM_YOR1_D2_like"/>
    <property type="match status" value="1"/>
</dbReference>
<dbReference type="SMART" id="SM00382">
    <property type="entry name" value="AAA"/>
    <property type="match status" value="2"/>
</dbReference>
<organism evidence="15 16">
    <name type="scientific">Tilletiopsis washingtonensis</name>
    <dbReference type="NCBI Taxonomy" id="58919"/>
    <lineage>
        <taxon>Eukaryota</taxon>
        <taxon>Fungi</taxon>
        <taxon>Dikarya</taxon>
        <taxon>Basidiomycota</taxon>
        <taxon>Ustilaginomycotina</taxon>
        <taxon>Exobasidiomycetes</taxon>
        <taxon>Entylomatales</taxon>
        <taxon>Entylomatales incertae sedis</taxon>
        <taxon>Tilletiopsis</taxon>
    </lineage>
</organism>
<dbReference type="GO" id="GO:0016020">
    <property type="term" value="C:membrane"/>
    <property type="evidence" value="ECO:0007669"/>
    <property type="project" value="UniProtKB-SubCell"/>
</dbReference>
<dbReference type="PROSITE" id="PS50929">
    <property type="entry name" value="ABC_TM1F"/>
    <property type="match status" value="2"/>
</dbReference>
<dbReference type="Proteomes" id="UP000245946">
    <property type="component" value="Unassembled WGS sequence"/>
</dbReference>
<keyword evidence="9 12" id="KW-0472">Membrane</keyword>
<dbReference type="CDD" id="cd03250">
    <property type="entry name" value="ABCC_MRP_domain1"/>
    <property type="match status" value="1"/>
</dbReference>
<dbReference type="GO" id="GO:0016887">
    <property type="term" value="F:ATP hydrolysis activity"/>
    <property type="evidence" value="ECO:0007669"/>
    <property type="project" value="InterPro"/>
</dbReference>
<evidence type="ECO:0000256" key="9">
    <source>
        <dbReference type="ARBA" id="ARBA00023136"/>
    </source>
</evidence>
<feature type="compositionally biased region" description="Basic and acidic residues" evidence="11">
    <location>
        <begin position="821"/>
        <end position="834"/>
    </location>
</feature>
<feature type="region of interest" description="Disordered" evidence="11">
    <location>
        <begin position="1301"/>
        <end position="1323"/>
    </location>
</feature>
<feature type="transmembrane region" description="Helical" evidence="12">
    <location>
        <begin position="1002"/>
        <end position="1021"/>
    </location>
</feature>